<reference evidence="1" key="1">
    <citation type="submission" date="2016-10" db="EMBL/GenBank/DDBJ databases">
        <authorList>
            <person name="Benchimol M."/>
            <person name="Almeida L.G."/>
            <person name="Vasconcelos A.T."/>
            <person name="Perreira-Neves A."/>
            <person name="Rosa I.A."/>
            <person name="Tasca T."/>
            <person name="Bogo M.R."/>
            <person name="de Souza W."/>
        </authorList>
    </citation>
    <scope>NUCLEOTIDE SEQUENCE [LARGE SCALE GENOMIC DNA]</scope>
    <source>
        <strain evidence="1">K</strain>
    </source>
</reference>
<dbReference type="EMBL" id="MLAK01000544">
    <property type="protein sequence ID" value="OHT13304.1"/>
    <property type="molecule type" value="Genomic_DNA"/>
</dbReference>
<evidence type="ECO:0000313" key="2">
    <source>
        <dbReference type="Proteomes" id="UP000179807"/>
    </source>
</evidence>
<dbReference type="VEuPathDB" id="TrichDB:TRFO_16637"/>
<accession>A0A1J4KQU6</accession>
<comment type="caution">
    <text evidence="1">The sequence shown here is derived from an EMBL/GenBank/DDBJ whole genome shotgun (WGS) entry which is preliminary data.</text>
</comment>
<protein>
    <submittedName>
        <fullName evidence="1">Uncharacterized protein</fullName>
    </submittedName>
</protein>
<organism evidence="1 2">
    <name type="scientific">Tritrichomonas foetus</name>
    <dbReference type="NCBI Taxonomy" id="1144522"/>
    <lineage>
        <taxon>Eukaryota</taxon>
        <taxon>Metamonada</taxon>
        <taxon>Parabasalia</taxon>
        <taxon>Tritrichomonadida</taxon>
        <taxon>Tritrichomonadidae</taxon>
        <taxon>Tritrichomonas</taxon>
    </lineage>
</organism>
<dbReference type="RefSeq" id="XP_068366440.1">
    <property type="nucleotide sequence ID" value="XM_068499104.1"/>
</dbReference>
<keyword evidence="2" id="KW-1185">Reference proteome</keyword>
<evidence type="ECO:0000313" key="1">
    <source>
        <dbReference type="EMBL" id="OHT13304.1"/>
    </source>
</evidence>
<dbReference type="AlphaFoldDB" id="A0A1J4KQU6"/>
<gene>
    <name evidence="1" type="ORF">TRFO_16637</name>
</gene>
<name>A0A1J4KQU6_9EUKA</name>
<sequence length="177" mass="21302">MHERKGEITQAIYAFQKAVNNKQFTWFSHITQNNSLLILDIFFVPSMVIHFFSCLKLLSYFTHEFPDDNRKCEPYELEIKMIINNQEFKKDNRNDSIITNIMNEAKIIFSADTKDRQIFYDFLEKSIQKISTFLFQPPYNYLFFVSNHDFQKISQIILPHDIDTMFYEGYDSYHMNN</sequence>
<dbReference type="GeneID" id="94833808"/>
<proteinExistence type="predicted"/>
<dbReference type="Proteomes" id="UP000179807">
    <property type="component" value="Unassembled WGS sequence"/>
</dbReference>